<protein>
    <submittedName>
        <fullName evidence="1">Uncharacterized protein</fullName>
    </submittedName>
</protein>
<evidence type="ECO:0000313" key="1">
    <source>
        <dbReference type="EMBL" id="GAS95063.1"/>
    </source>
</evidence>
<gene>
    <name evidence="1" type="ORF">RMCC_2029</name>
</gene>
<dbReference type="EMBL" id="BCSY01000036">
    <property type="protein sequence ID" value="GAS95063.1"/>
    <property type="molecule type" value="Genomic_DNA"/>
</dbReference>
<sequence>MLATGSGADAAVIAALSPQGAWTAETTMPMCVLPICRGLACQLTVFTAGVPDGYRWRNQFRVASNRGVSRVSVM</sequence>
<keyword evidence="2" id="KW-1185">Reference proteome</keyword>
<proteinExistence type="predicted"/>
<name>A0A100WBI9_MYCCR</name>
<organism evidence="1 2">
    <name type="scientific">Mycolicibacterium canariasense</name>
    <name type="common">Mycobacterium canariasense</name>
    <dbReference type="NCBI Taxonomy" id="228230"/>
    <lineage>
        <taxon>Bacteria</taxon>
        <taxon>Bacillati</taxon>
        <taxon>Actinomycetota</taxon>
        <taxon>Actinomycetes</taxon>
        <taxon>Mycobacteriales</taxon>
        <taxon>Mycobacteriaceae</taxon>
        <taxon>Mycolicibacterium</taxon>
    </lineage>
</organism>
<dbReference type="AlphaFoldDB" id="A0A100WBI9"/>
<reference evidence="2" key="1">
    <citation type="journal article" date="2016" name="Genome Announc.">
        <title>Draft Genome Sequences of Five Rapidly Growing Mycobacterium Species, M. thermoresistibile, M. fortuitum subsp. acetamidolyticum, M. canariasense, M. brisbanense, and M. novocastrense.</title>
        <authorList>
            <person name="Katahira K."/>
            <person name="Ogura Y."/>
            <person name="Gotoh Y."/>
            <person name="Hayashi T."/>
        </authorList>
    </citation>
    <scope>NUCLEOTIDE SEQUENCE [LARGE SCALE GENOMIC DNA]</scope>
    <source>
        <strain evidence="2">JCM15298</strain>
    </source>
</reference>
<accession>A0A100WBI9</accession>
<comment type="caution">
    <text evidence="1">The sequence shown here is derived from an EMBL/GenBank/DDBJ whole genome shotgun (WGS) entry which is preliminary data.</text>
</comment>
<evidence type="ECO:0000313" key="2">
    <source>
        <dbReference type="Proteomes" id="UP000069443"/>
    </source>
</evidence>
<reference evidence="2" key="2">
    <citation type="submission" date="2016-02" db="EMBL/GenBank/DDBJ databases">
        <title>Draft genome sequence of five rapidly growing Mycobacterium species.</title>
        <authorList>
            <person name="Katahira K."/>
            <person name="Gotou Y."/>
            <person name="Iida K."/>
            <person name="Ogura Y."/>
            <person name="Hayashi T."/>
        </authorList>
    </citation>
    <scope>NUCLEOTIDE SEQUENCE [LARGE SCALE GENOMIC DNA]</scope>
    <source>
        <strain evidence="2">JCM15298</strain>
    </source>
</reference>
<dbReference type="STRING" id="228230.RMCC_2029"/>
<dbReference type="Proteomes" id="UP000069443">
    <property type="component" value="Unassembled WGS sequence"/>
</dbReference>